<evidence type="ECO:0000313" key="1">
    <source>
        <dbReference type="EMBL" id="PWG77928.1"/>
    </source>
</evidence>
<keyword evidence="2" id="KW-1185">Reference proteome</keyword>
<dbReference type="EMBL" id="QEAS01000056">
    <property type="protein sequence ID" value="PWG77928.1"/>
    <property type="molecule type" value="Genomic_DNA"/>
</dbReference>
<proteinExistence type="predicted"/>
<organism evidence="1 2">
    <name type="scientific">Pararcticibacter amylolyticus</name>
    <dbReference type="NCBI Taxonomy" id="2173175"/>
    <lineage>
        <taxon>Bacteria</taxon>
        <taxon>Pseudomonadati</taxon>
        <taxon>Bacteroidota</taxon>
        <taxon>Sphingobacteriia</taxon>
        <taxon>Sphingobacteriales</taxon>
        <taxon>Sphingobacteriaceae</taxon>
        <taxon>Pararcticibacter</taxon>
    </lineage>
</organism>
<protein>
    <submittedName>
        <fullName evidence="1">Uncharacterized protein</fullName>
    </submittedName>
</protein>
<dbReference type="AlphaFoldDB" id="A0A2U2P958"/>
<sequence length="178" mass="21105">MIVFNLAQSRLYLNYSTRIMNVVFKQISQSEYQSRDIPVLFGDEMFDRCFGTISDYTGEIYRLGWRSELLKPDLYMVGDRAFCVGIDQDFAIVGLADKKVYLYLKLAYFFYQVRQFKNFIFVITELEILLIDMMVYKVVRKYGLPDIFRSMSIRDNGDMMVRCLDGNCLSFRWNLVHN</sequence>
<reference evidence="1 2" key="1">
    <citation type="submission" date="2018-04" db="EMBL/GenBank/DDBJ databases">
        <title>Pedobacter chongqingensis sp. nov., isolated from a rottenly hemp rope.</title>
        <authorList>
            <person name="Cai Y."/>
        </authorList>
    </citation>
    <scope>NUCLEOTIDE SEQUENCE [LARGE SCALE GENOMIC DNA]</scope>
    <source>
        <strain evidence="1 2">FJ4-8</strain>
    </source>
</reference>
<name>A0A2U2P958_9SPHI</name>
<comment type="caution">
    <text evidence="1">The sequence shown here is derived from an EMBL/GenBank/DDBJ whole genome shotgun (WGS) entry which is preliminary data.</text>
</comment>
<accession>A0A2U2P958</accession>
<gene>
    <name evidence="1" type="ORF">DDR33_24935</name>
</gene>
<evidence type="ECO:0000313" key="2">
    <source>
        <dbReference type="Proteomes" id="UP000245647"/>
    </source>
</evidence>
<dbReference type="Proteomes" id="UP000245647">
    <property type="component" value="Unassembled WGS sequence"/>
</dbReference>